<evidence type="ECO:0000256" key="6">
    <source>
        <dbReference type="SAM" id="SignalP"/>
    </source>
</evidence>
<comment type="caution">
    <text evidence="9">The sequence shown here is derived from an EMBL/GenBank/DDBJ whole genome shotgun (WGS) entry which is preliminary data.</text>
</comment>
<accession>A0ABY3EGQ9</accession>
<evidence type="ECO:0000259" key="8">
    <source>
        <dbReference type="Pfam" id="PF02753"/>
    </source>
</evidence>
<dbReference type="EMBL" id="VCIZ01000018">
    <property type="protein sequence ID" value="TSP10124.1"/>
    <property type="molecule type" value="Genomic_DNA"/>
</dbReference>
<evidence type="ECO:0000256" key="4">
    <source>
        <dbReference type="ARBA" id="ARBA00022764"/>
    </source>
</evidence>
<evidence type="ECO:0000256" key="5">
    <source>
        <dbReference type="ARBA" id="ARBA00023186"/>
    </source>
</evidence>
<comment type="subcellular location">
    <subcellularLocation>
        <location evidence="1">Periplasm</location>
    </subcellularLocation>
</comment>
<dbReference type="Proteomes" id="UP000318943">
    <property type="component" value="Unassembled WGS sequence"/>
</dbReference>
<dbReference type="Gene3D" id="2.60.40.10">
    <property type="entry name" value="Immunoglobulins"/>
    <property type="match status" value="2"/>
</dbReference>
<evidence type="ECO:0000256" key="3">
    <source>
        <dbReference type="ARBA" id="ARBA00022729"/>
    </source>
</evidence>
<evidence type="ECO:0008006" key="11">
    <source>
        <dbReference type="Google" id="ProtNLM"/>
    </source>
</evidence>
<dbReference type="InterPro" id="IPR013783">
    <property type="entry name" value="Ig-like_fold"/>
</dbReference>
<evidence type="ECO:0000256" key="1">
    <source>
        <dbReference type="ARBA" id="ARBA00004418"/>
    </source>
</evidence>
<dbReference type="InterPro" id="IPR016148">
    <property type="entry name" value="Pili_assmbl_chaperone_C"/>
</dbReference>
<protein>
    <recommendedName>
        <fullName evidence="11">Molecular chaperone</fullName>
    </recommendedName>
</protein>
<reference evidence="9 10" key="1">
    <citation type="submission" date="2019-05" db="EMBL/GenBank/DDBJ databases">
        <title>Whole genome sequence analysis of Cupriavidus campinensis S14E4C strain.</title>
        <authorList>
            <person name="Abbaszade G."/>
            <person name="Szabo A."/>
            <person name="Toumi M."/>
            <person name="Toth E."/>
        </authorList>
    </citation>
    <scope>NUCLEOTIDE SEQUENCE [LARGE SCALE GENOMIC DNA]</scope>
    <source>
        <strain evidence="9 10">S14E4C</strain>
    </source>
</reference>
<proteinExistence type="inferred from homology"/>
<feature type="domain" description="Pili assembly chaperone C-terminal" evidence="8">
    <location>
        <begin position="203"/>
        <end position="264"/>
    </location>
</feature>
<evidence type="ECO:0000259" key="7">
    <source>
        <dbReference type="Pfam" id="PF00345"/>
    </source>
</evidence>
<dbReference type="InterPro" id="IPR036316">
    <property type="entry name" value="Pili_assmbl_chap_C_dom_sf"/>
</dbReference>
<evidence type="ECO:0000313" key="10">
    <source>
        <dbReference type="Proteomes" id="UP000318943"/>
    </source>
</evidence>
<dbReference type="Pfam" id="PF00345">
    <property type="entry name" value="PapD_N"/>
    <property type="match status" value="1"/>
</dbReference>
<keyword evidence="4" id="KW-0574">Periplasm</keyword>
<dbReference type="Pfam" id="PF02753">
    <property type="entry name" value="PapD_C"/>
    <property type="match status" value="1"/>
</dbReference>
<dbReference type="InterPro" id="IPR016147">
    <property type="entry name" value="Pili_assmbl_chaperone_N"/>
</dbReference>
<evidence type="ECO:0000256" key="2">
    <source>
        <dbReference type="ARBA" id="ARBA00007399"/>
    </source>
</evidence>
<keyword evidence="3 6" id="KW-0732">Signal</keyword>
<feature type="signal peptide" evidence="6">
    <location>
        <begin position="1"/>
        <end position="40"/>
    </location>
</feature>
<dbReference type="InterPro" id="IPR050643">
    <property type="entry name" value="Periplasmic_pilus_chap"/>
</dbReference>
<keyword evidence="10" id="KW-1185">Reference proteome</keyword>
<dbReference type="PRINTS" id="PR00969">
    <property type="entry name" value="CHAPERONPILI"/>
</dbReference>
<feature type="domain" description="Pili assembly chaperone N-terminal" evidence="7">
    <location>
        <begin position="42"/>
        <end position="175"/>
    </location>
</feature>
<feature type="chain" id="PRO_5045935525" description="Molecular chaperone" evidence="6">
    <location>
        <begin position="41"/>
        <end position="275"/>
    </location>
</feature>
<dbReference type="SUPFAM" id="SSF49354">
    <property type="entry name" value="PapD-like"/>
    <property type="match status" value="1"/>
</dbReference>
<gene>
    <name evidence="9" type="ORF">FGG12_24480</name>
</gene>
<dbReference type="InterPro" id="IPR001829">
    <property type="entry name" value="Pili_assmbl_chaperone_bac"/>
</dbReference>
<keyword evidence="5" id="KW-0143">Chaperone</keyword>
<organism evidence="9 10">
    <name type="scientific">Cupriavidus campinensis</name>
    <dbReference type="NCBI Taxonomy" id="151783"/>
    <lineage>
        <taxon>Bacteria</taxon>
        <taxon>Pseudomonadati</taxon>
        <taxon>Pseudomonadota</taxon>
        <taxon>Betaproteobacteria</taxon>
        <taxon>Burkholderiales</taxon>
        <taxon>Burkholderiaceae</taxon>
        <taxon>Cupriavidus</taxon>
    </lineage>
</organism>
<dbReference type="PANTHER" id="PTHR30251">
    <property type="entry name" value="PILUS ASSEMBLY CHAPERONE"/>
    <property type="match status" value="1"/>
</dbReference>
<dbReference type="SUPFAM" id="SSF49584">
    <property type="entry name" value="Periplasmic chaperone C-domain"/>
    <property type="match status" value="1"/>
</dbReference>
<dbReference type="PANTHER" id="PTHR30251:SF2">
    <property type="entry name" value="FIMBRIAL CHAPERONE YADV-RELATED"/>
    <property type="match status" value="1"/>
</dbReference>
<name>A0ABY3EGQ9_9BURK</name>
<sequence>MTPPPRASHGRRTCQGKGIKMKPLHFLMMALAILAGPSHAAIQVAGTRIVFDGNQKEQTVRLTNTGDRPVLTQIWLDAGEEQADGTVQAGAQATPFIVNPPVARINSDKAQVVRIFKTAEVAALPQTQESVFWLNVLEVPAKATPAANAEPEAEDNRLNIALRTRLKLFYRPAGVKGDTVTAAEAMAWRVRKDGDDYVVTCANRSPIHISFASLVLKQGEKRSDVPGGLAKPNADETFRFVGAAAGAAGPLTLELNYITELGAFVPVSVPLTVGG</sequence>
<evidence type="ECO:0000313" key="9">
    <source>
        <dbReference type="EMBL" id="TSP10124.1"/>
    </source>
</evidence>
<comment type="similarity">
    <text evidence="2">Belongs to the periplasmic pilus chaperone family.</text>
</comment>
<dbReference type="InterPro" id="IPR008962">
    <property type="entry name" value="PapD-like_sf"/>
</dbReference>